<dbReference type="PANTHER" id="PTHR43687:SF6">
    <property type="entry name" value="L-ASPARTATE SEMIALDEHYDE SULFURTRANSFERASE IRON-SULFUR SUBUNIT"/>
    <property type="match status" value="1"/>
</dbReference>
<keyword evidence="6" id="KW-0560">Oxidoreductase</keyword>
<evidence type="ECO:0000313" key="11">
    <source>
        <dbReference type="Proteomes" id="UP000009047"/>
    </source>
</evidence>
<dbReference type="InterPro" id="IPR050572">
    <property type="entry name" value="Fe-S_Ferredoxin"/>
</dbReference>
<dbReference type="SUPFAM" id="SSF51971">
    <property type="entry name" value="Nucleotide-binding domain"/>
    <property type="match status" value="1"/>
</dbReference>
<evidence type="ECO:0000256" key="7">
    <source>
        <dbReference type="ARBA" id="ARBA00023004"/>
    </source>
</evidence>
<dbReference type="InterPro" id="IPR003813">
    <property type="entry name" value="MvhD/FlpD"/>
</dbReference>
<dbReference type="InterPro" id="IPR017896">
    <property type="entry name" value="4Fe4S_Fe-S-bd"/>
</dbReference>
<gene>
    <name evidence="10" type="ordered locus">Deba_0787</name>
</gene>
<dbReference type="OrthoDB" id="5422284at2"/>
<keyword evidence="4" id="KW-0677">Repeat</keyword>
<dbReference type="GO" id="GO:0016491">
    <property type="term" value="F:oxidoreductase activity"/>
    <property type="evidence" value="ECO:0007669"/>
    <property type="project" value="UniProtKB-KW"/>
</dbReference>
<keyword evidence="8" id="KW-0411">Iron-sulfur</keyword>
<keyword evidence="7" id="KW-0408">Iron</keyword>
<keyword evidence="1" id="KW-0813">Transport</keyword>
<dbReference type="STRING" id="644282.Deba_0787"/>
<sequence length="810" mass="88318">MGNDYKIGVFLCQCGGRVSPAVDLAKLTELIMADGLVAHCQTLPFSCQAPGLAEINKAVTELGLDRLIVAGCESRLMAKRFEDELAAVGLRKGQIEVVNLRDHVAAVHELAPEAMAEKGARLILAAAAGLAAMVPSVEAKVELNGPVMIVGGGVASYAAAHELAGRGVEAIMTAYTDNIWDELRMLHEHYPGERLYYPRLEQVMREVEQSPLVRRITVGELSGLLGRTGDYTVSFASPEGGPARAYQAGAVIACLDGEMQNQGSDFGHDGVSVICHTEAEELFWVKGTPKGRYVFWINDYEAGLGQFAYLSSRAAWNMARYVRENNKLADVTILYNHKMQIPLSASERKHSRELEVKWLAYDGALRPTVQAGYLTYCDPADATEKELAWDRLVLSPRRAVGLEARRVAEILGLHAHDNGFLLQNHAKVRPEMHGRDETPLAGSASYPCDLSEALRQGRRVAQQIAELYDKAKAGQLHAPRMVCVVDESKCIGCGLCKEICDCGGIEPVQGRGGNIPRHVDPMLCTGGGTCAAACPYHALTLQNNSTAQREARAGKLAAQLGELDVLAYGCAWGGLAAADNAGSKGLAYDPRLHLLPVGCIGQLDPSVLARAFLDGANGVLLLGCPPESCHHSYGLDHTWSRVSLLKKLLGLCGFDRRRIALAHCDMNQPAAFINSVNAFLATIEQLGPIERTPQNVEKLQGVYDTVNNSRVRWVLGASLRRPWEEVYPGDQRNALNYDRDLLGVIGEELVASRVRRVLQREKRPMPVSELVEAIAEKQDAIMDSLHEMVSEGLIHRQHRDGEAIYTLPLR</sequence>
<proteinExistence type="predicted"/>
<dbReference type="AlphaFoldDB" id="E1QF23"/>
<evidence type="ECO:0000256" key="8">
    <source>
        <dbReference type="ARBA" id="ARBA00023014"/>
    </source>
</evidence>
<dbReference type="KEGG" id="dbr:Deba_0787"/>
<protein>
    <submittedName>
        <fullName evidence="10">Methyl-viologen-reducing hydrogenase delta subunit</fullName>
    </submittedName>
</protein>
<dbReference type="eggNOG" id="COG1908">
    <property type="taxonomic scope" value="Bacteria"/>
</dbReference>
<evidence type="ECO:0000256" key="3">
    <source>
        <dbReference type="ARBA" id="ARBA00022723"/>
    </source>
</evidence>
<dbReference type="GO" id="GO:0051539">
    <property type="term" value="F:4 iron, 4 sulfur cluster binding"/>
    <property type="evidence" value="ECO:0007669"/>
    <property type="project" value="UniProtKB-KW"/>
</dbReference>
<feature type="domain" description="4Fe-4S ferredoxin-type" evidence="9">
    <location>
        <begin position="481"/>
        <end position="510"/>
    </location>
</feature>
<dbReference type="PANTHER" id="PTHR43687">
    <property type="entry name" value="ADENYLYLSULFATE REDUCTASE, BETA SUBUNIT"/>
    <property type="match status" value="1"/>
</dbReference>
<dbReference type="SUPFAM" id="SSF54862">
    <property type="entry name" value="4Fe-4S ferredoxins"/>
    <property type="match status" value="1"/>
</dbReference>
<dbReference type="Pfam" id="PF00037">
    <property type="entry name" value="Fer4"/>
    <property type="match status" value="1"/>
</dbReference>
<organism evidence="10 11">
    <name type="scientific">Desulfarculus baarsii (strain ATCC 33931 / DSM 2075 / LMG 7858 / VKM B-1802 / 2st14)</name>
    <dbReference type="NCBI Taxonomy" id="644282"/>
    <lineage>
        <taxon>Bacteria</taxon>
        <taxon>Pseudomonadati</taxon>
        <taxon>Thermodesulfobacteriota</taxon>
        <taxon>Desulfarculia</taxon>
        <taxon>Desulfarculales</taxon>
        <taxon>Desulfarculaceae</taxon>
        <taxon>Desulfarculus</taxon>
    </lineage>
</organism>
<evidence type="ECO:0000313" key="10">
    <source>
        <dbReference type="EMBL" id="ADK84159.1"/>
    </source>
</evidence>
<evidence type="ECO:0000256" key="1">
    <source>
        <dbReference type="ARBA" id="ARBA00022448"/>
    </source>
</evidence>
<keyword evidence="5" id="KW-0249">Electron transport</keyword>
<keyword evidence="2" id="KW-0004">4Fe-4S</keyword>
<dbReference type="Pfam" id="PF02662">
    <property type="entry name" value="FlpD"/>
    <property type="match status" value="1"/>
</dbReference>
<dbReference type="EMBL" id="CP002085">
    <property type="protein sequence ID" value="ADK84159.1"/>
    <property type="molecule type" value="Genomic_DNA"/>
</dbReference>
<reference evidence="10 11" key="1">
    <citation type="journal article" date="2010" name="Stand. Genomic Sci.">
        <title>Complete genome sequence of Desulfarculus baarsii type strain (2st14).</title>
        <authorList>
            <person name="Sun H."/>
            <person name="Spring S."/>
            <person name="Lapidus A."/>
            <person name="Davenport K."/>
            <person name="Del Rio T.G."/>
            <person name="Tice H."/>
            <person name="Nolan M."/>
            <person name="Copeland A."/>
            <person name="Cheng J.F."/>
            <person name="Lucas S."/>
            <person name="Tapia R."/>
            <person name="Goodwin L."/>
            <person name="Pitluck S."/>
            <person name="Ivanova N."/>
            <person name="Pagani I."/>
            <person name="Mavromatis K."/>
            <person name="Ovchinnikova G."/>
            <person name="Pati A."/>
            <person name="Chen A."/>
            <person name="Palaniappan K."/>
            <person name="Hauser L."/>
            <person name="Chang Y.J."/>
            <person name="Jeffries C.D."/>
            <person name="Detter J.C."/>
            <person name="Han C."/>
            <person name="Rohde M."/>
            <person name="Brambilla E."/>
            <person name="Goker M."/>
            <person name="Woyke T."/>
            <person name="Bristow J."/>
            <person name="Eisen J.A."/>
            <person name="Markowitz V."/>
            <person name="Hugenholtz P."/>
            <person name="Kyrpides N.C."/>
            <person name="Klenk H.P."/>
            <person name="Land M."/>
        </authorList>
    </citation>
    <scope>NUCLEOTIDE SEQUENCE [LARGE SCALE GENOMIC DNA]</scope>
    <source>
        <strain evidence="11">ATCC 33931 / DSM 2075 / LMG 7858 / VKM B-1802 / 2st14</strain>
    </source>
</reference>
<evidence type="ECO:0000256" key="4">
    <source>
        <dbReference type="ARBA" id="ARBA00022737"/>
    </source>
</evidence>
<feature type="domain" description="4Fe-4S ferredoxin-type" evidence="9">
    <location>
        <begin position="515"/>
        <end position="544"/>
    </location>
</feature>
<evidence type="ECO:0000256" key="6">
    <source>
        <dbReference type="ARBA" id="ARBA00023002"/>
    </source>
</evidence>
<keyword evidence="11" id="KW-1185">Reference proteome</keyword>
<dbReference type="Proteomes" id="UP000009047">
    <property type="component" value="Chromosome"/>
</dbReference>
<accession>E1QF23</accession>
<dbReference type="eggNOG" id="COG1148">
    <property type="taxonomic scope" value="Bacteria"/>
</dbReference>
<keyword evidence="3" id="KW-0479">Metal-binding</keyword>
<dbReference type="HOGENOM" id="CLU_348062_0_0_7"/>
<name>E1QF23_DESB2</name>
<dbReference type="Gene3D" id="3.30.70.20">
    <property type="match status" value="1"/>
</dbReference>
<evidence type="ECO:0000256" key="5">
    <source>
        <dbReference type="ARBA" id="ARBA00022982"/>
    </source>
</evidence>
<dbReference type="RefSeq" id="WP_013257614.1">
    <property type="nucleotide sequence ID" value="NC_014365.1"/>
</dbReference>
<dbReference type="PROSITE" id="PS51379">
    <property type="entry name" value="4FE4S_FER_2"/>
    <property type="match status" value="2"/>
</dbReference>
<dbReference type="GO" id="GO:0046872">
    <property type="term" value="F:metal ion binding"/>
    <property type="evidence" value="ECO:0007669"/>
    <property type="project" value="UniProtKB-KW"/>
</dbReference>
<evidence type="ECO:0000256" key="2">
    <source>
        <dbReference type="ARBA" id="ARBA00022485"/>
    </source>
</evidence>
<evidence type="ECO:0000259" key="9">
    <source>
        <dbReference type="PROSITE" id="PS51379"/>
    </source>
</evidence>